<dbReference type="InterPro" id="IPR016047">
    <property type="entry name" value="M23ase_b-sheet_dom"/>
</dbReference>
<dbReference type="InterPro" id="IPR011055">
    <property type="entry name" value="Dup_hybrid_motif"/>
</dbReference>
<dbReference type="KEGG" id="nhu:H0264_23100"/>
<evidence type="ECO:0000313" key="3">
    <source>
        <dbReference type="EMBL" id="QLY28271.1"/>
    </source>
</evidence>
<dbReference type="PANTHER" id="PTHR21666">
    <property type="entry name" value="PEPTIDASE-RELATED"/>
    <property type="match status" value="1"/>
</dbReference>
<keyword evidence="4" id="KW-1185">Reference proteome</keyword>
<evidence type="ECO:0000256" key="1">
    <source>
        <dbReference type="SAM" id="MobiDB-lite"/>
    </source>
</evidence>
<feature type="domain" description="M23ase beta-sheet core" evidence="2">
    <location>
        <begin position="168"/>
        <end position="263"/>
    </location>
</feature>
<proteinExistence type="predicted"/>
<dbReference type="GO" id="GO:0004222">
    <property type="term" value="F:metalloendopeptidase activity"/>
    <property type="evidence" value="ECO:0007669"/>
    <property type="project" value="TreeGrafter"/>
</dbReference>
<feature type="region of interest" description="Disordered" evidence="1">
    <location>
        <begin position="1"/>
        <end position="32"/>
    </location>
</feature>
<reference evidence="3 4" key="1">
    <citation type="submission" date="2020-07" db="EMBL/GenBank/DDBJ databases">
        <authorList>
            <person name="Zhuang K."/>
            <person name="Ran Y."/>
        </authorList>
    </citation>
    <scope>NUCLEOTIDE SEQUENCE [LARGE SCALE GENOMIC DNA]</scope>
    <source>
        <strain evidence="3 4">WCH-YHL-001</strain>
    </source>
</reference>
<evidence type="ECO:0000259" key="2">
    <source>
        <dbReference type="Pfam" id="PF01551"/>
    </source>
</evidence>
<evidence type="ECO:0000313" key="4">
    <source>
        <dbReference type="Proteomes" id="UP000515512"/>
    </source>
</evidence>
<dbReference type="CDD" id="cd12797">
    <property type="entry name" value="M23_peptidase"/>
    <property type="match status" value="1"/>
</dbReference>
<organism evidence="3 4">
    <name type="scientific">Nocardia huaxiensis</name>
    <dbReference type="NCBI Taxonomy" id="2755382"/>
    <lineage>
        <taxon>Bacteria</taxon>
        <taxon>Bacillati</taxon>
        <taxon>Actinomycetota</taxon>
        <taxon>Actinomycetes</taxon>
        <taxon>Mycobacteriales</taxon>
        <taxon>Nocardiaceae</taxon>
        <taxon>Nocardia</taxon>
    </lineage>
</organism>
<dbReference type="Pfam" id="PF01551">
    <property type="entry name" value="Peptidase_M23"/>
    <property type="match status" value="1"/>
</dbReference>
<accession>A0A7D6V7K2</accession>
<dbReference type="Proteomes" id="UP000515512">
    <property type="component" value="Chromosome"/>
</dbReference>
<protein>
    <submittedName>
        <fullName evidence="3">M23 family metallopeptidase</fullName>
    </submittedName>
</protein>
<dbReference type="EMBL" id="CP059399">
    <property type="protein sequence ID" value="QLY28271.1"/>
    <property type="molecule type" value="Genomic_DNA"/>
</dbReference>
<name>A0A7D6V7K2_9NOCA</name>
<dbReference type="SUPFAM" id="SSF51261">
    <property type="entry name" value="Duplicated hybrid motif"/>
    <property type="match status" value="1"/>
</dbReference>
<dbReference type="AlphaFoldDB" id="A0A7D6V7K2"/>
<dbReference type="RefSeq" id="WP_181579479.1">
    <property type="nucleotide sequence ID" value="NZ_CP059399.1"/>
</dbReference>
<gene>
    <name evidence="3" type="ORF">H0264_23100</name>
</gene>
<sequence>MPLHRPTSGSLSVHELLGDAESEPRSYSHRAKSAVAPRVRAVAGTAVATGALLAATAQLTPAVAYAAPLPSDGQDSSAETDVEPVTEVVEEAAPVVDSPAPVAAPFGLAGLPAEIAGPLAQAEQALKNLQETLAPVVQPAAPAPVAPPVVMPVGGEISSEFGARWGSFHYGVDIADALGTPIRSAFSGTVIDAGPASGFGQWVRVQQDDGTIAVYGHVNDFYVAPGQYVQAGEVIATVGNRGWSTGPHLHLEIWNPAGQKVDPMAWLASRGVLLEQHWGADV</sequence>
<dbReference type="InterPro" id="IPR050570">
    <property type="entry name" value="Cell_wall_metabolism_enzyme"/>
</dbReference>
<dbReference type="Gene3D" id="2.70.70.10">
    <property type="entry name" value="Glucose Permease (Domain IIA)"/>
    <property type="match status" value="1"/>
</dbReference>
<dbReference type="PANTHER" id="PTHR21666:SF270">
    <property type="entry name" value="MUREIN HYDROLASE ACTIVATOR ENVC"/>
    <property type="match status" value="1"/>
</dbReference>